<comment type="subunit">
    <text evidence="9">Component of the translation initiation factor 2B (eIF2B) complex which is a heterodecamer of two sets of five different subunits: alpha, beta, gamma, delta and epsilon. Subunits alpha, beta and delta comprise a regulatory subcomplex and subunits epsilon and gamma comprise a catalytic subcomplex. Within the complex, the hexameric regulatory complex resides at the center, with the two heterodimeric catalytic subcomplexes bound on opposite sides.</text>
</comment>
<evidence type="ECO:0000313" key="13">
    <source>
        <dbReference type="Proteomes" id="UP000749559"/>
    </source>
</evidence>
<proteinExistence type="inferred from homology"/>
<dbReference type="GO" id="GO:0048513">
    <property type="term" value="P:animal organ development"/>
    <property type="evidence" value="ECO:0007669"/>
    <property type="project" value="UniProtKB-ARBA"/>
</dbReference>
<dbReference type="GO" id="GO:0140535">
    <property type="term" value="C:intracellular protein-containing complex"/>
    <property type="evidence" value="ECO:0007669"/>
    <property type="project" value="UniProtKB-ARBA"/>
</dbReference>
<dbReference type="PANTHER" id="PTHR10233:SF14">
    <property type="entry name" value="TRANSLATION INITIATION FACTOR EIF-2B SUBUNIT DELTA"/>
    <property type="match status" value="1"/>
</dbReference>
<dbReference type="InterPro" id="IPR000649">
    <property type="entry name" value="IF-2B-related"/>
</dbReference>
<keyword evidence="3" id="KW-0963">Cytoplasm</keyword>
<keyword evidence="5" id="KW-0648">Protein biosynthesis</keyword>
<protein>
    <recommendedName>
        <fullName evidence="7">Translation initiation factor eIF2B subunit delta</fullName>
    </recommendedName>
    <alternativeName>
        <fullName evidence="8">eIF2B GDP-GTP exchange factor subunit delta</fullName>
    </alternativeName>
</protein>
<dbReference type="Proteomes" id="UP000749559">
    <property type="component" value="Unassembled WGS sequence"/>
</dbReference>
<comment type="function">
    <text evidence="6">Acts as a component of the translation initiation factor 2B (eIF2B) complex, which catalyzes the exchange of GDP for GTP on eukaryotic initiation factor 2 (eIF2) gamma subunit. Its guanine nucleotide exchange factor activity is repressed when bound to eIF2 complex phosphorylated on the alpha subunit, thereby limiting the amount of methionyl-initiator methionine tRNA available to the ribosome and consequently global translation is repressed.</text>
</comment>
<reference evidence="12" key="1">
    <citation type="submission" date="2022-03" db="EMBL/GenBank/DDBJ databases">
        <authorList>
            <person name="Martin C."/>
        </authorList>
    </citation>
    <scope>NUCLEOTIDE SEQUENCE</scope>
</reference>
<accession>A0A8S4N0U0</accession>
<evidence type="ECO:0000256" key="11">
    <source>
        <dbReference type="SAM" id="MobiDB-lite"/>
    </source>
</evidence>
<dbReference type="Pfam" id="PF01008">
    <property type="entry name" value="IF-2B"/>
    <property type="match status" value="1"/>
</dbReference>
<feature type="region of interest" description="Disordered" evidence="11">
    <location>
        <begin position="1"/>
        <end position="116"/>
    </location>
</feature>
<feature type="compositionally biased region" description="Low complexity" evidence="11">
    <location>
        <begin position="87"/>
        <end position="98"/>
    </location>
</feature>
<feature type="compositionally biased region" description="Polar residues" evidence="11">
    <location>
        <begin position="7"/>
        <end position="16"/>
    </location>
</feature>
<sequence>MADTGNAAVQVQQQGTSKKKKEKKPKPQNPEKSKAPDVDPNKPQKSKAELKAERRALQEAQRAAKIAGTKSTSGQQTPAAKKTESGSSNQNQPAASQQSKKESQQSIQRVPANVRVDDVTAQKRVAKNLEKQQIPQRASVQRKVRHFNHLHQYERQVSLTQSISLGSSNNKVHPAVLKLGLQYAEGVVCGSNARCIALLAALKQVIADYSTPPQKELARDLDARIKPCISFLIQCRPLSVSMGNAIKHLKWHITHTPTDMSDTKAKNNLYEVIDSFIQEKVLLAGKAISQTYARDKINNNDVIVVYACSSLIRRVLCDAHDEGKTFRVIVVDGRPKLEGREMLRRLVKHGIRCSYVLINAASYVMREATKVFLGAHALLANGYVMSRVGSSQVALLAKACNVPVLVCCETYKFCERVQTDSFVFNELADPDDLVNIDQSHTYLTNWKDNTHLNLLNLVYDVTPSELVTMVITEIGMIPCTSVPVVLRVKQVETVS</sequence>
<dbReference type="FunFam" id="3.40.50.10470:FF:000002">
    <property type="entry name" value="Probable translation initiation factor eIF-2B subunit delta"/>
    <property type="match status" value="1"/>
</dbReference>
<feature type="compositionally biased region" description="Polar residues" evidence="11">
    <location>
        <begin position="69"/>
        <end position="78"/>
    </location>
</feature>
<keyword evidence="4" id="KW-0396">Initiation factor</keyword>
<dbReference type="Gene3D" id="3.40.50.10470">
    <property type="entry name" value="Translation initiation factor eif-2b, domain 2"/>
    <property type="match status" value="1"/>
</dbReference>
<evidence type="ECO:0000256" key="5">
    <source>
        <dbReference type="ARBA" id="ARBA00022917"/>
    </source>
</evidence>
<evidence type="ECO:0000256" key="10">
    <source>
        <dbReference type="RuleBase" id="RU003814"/>
    </source>
</evidence>
<dbReference type="OrthoDB" id="10254737at2759"/>
<dbReference type="InterPro" id="IPR037171">
    <property type="entry name" value="NagB/RpiA_transferase-like"/>
</dbReference>
<evidence type="ECO:0000256" key="8">
    <source>
        <dbReference type="ARBA" id="ARBA00044356"/>
    </source>
</evidence>
<dbReference type="GO" id="GO:0005085">
    <property type="term" value="F:guanyl-nucleotide exchange factor activity"/>
    <property type="evidence" value="ECO:0007669"/>
    <property type="project" value="UniProtKB-ARBA"/>
</dbReference>
<organism evidence="12 13">
    <name type="scientific">Owenia fusiformis</name>
    <name type="common">Polychaete worm</name>
    <dbReference type="NCBI Taxonomy" id="6347"/>
    <lineage>
        <taxon>Eukaryota</taxon>
        <taxon>Metazoa</taxon>
        <taxon>Spiralia</taxon>
        <taxon>Lophotrochozoa</taxon>
        <taxon>Annelida</taxon>
        <taxon>Polychaeta</taxon>
        <taxon>Sedentaria</taxon>
        <taxon>Canalipalpata</taxon>
        <taxon>Sabellida</taxon>
        <taxon>Oweniida</taxon>
        <taxon>Oweniidae</taxon>
        <taxon>Owenia</taxon>
    </lineage>
</organism>
<dbReference type="AlphaFoldDB" id="A0A8S4N0U0"/>
<evidence type="ECO:0000256" key="1">
    <source>
        <dbReference type="ARBA" id="ARBA00004514"/>
    </source>
</evidence>
<dbReference type="EMBL" id="CAIIXF020000001">
    <property type="protein sequence ID" value="CAH1774727.1"/>
    <property type="molecule type" value="Genomic_DNA"/>
</dbReference>
<dbReference type="InterPro" id="IPR042529">
    <property type="entry name" value="IF_2B-like_C"/>
</dbReference>
<comment type="caution">
    <text evidence="12">The sequence shown here is derived from an EMBL/GenBank/DDBJ whole genome shotgun (WGS) entry which is preliminary data.</text>
</comment>
<gene>
    <name evidence="12" type="ORF">OFUS_LOCUS2131</name>
</gene>
<dbReference type="GO" id="GO:0005829">
    <property type="term" value="C:cytosol"/>
    <property type="evidence" value="ECO:0007669"/>
    <property type="project" value="UniProtKB-SubCell"/>
</dbReference>
<name>A0A8S4N0U0_OWEFU</name>
<evidence type="ECO:0000313" key="12">
    <source>
        <dbReference type="EMBL" id="CAH1774727.1"/>
    </source>
</evidence>
<evidence type="ECO:0000256" key="7">
    <source>
        <dbReference type="ARBA" id="ARBA00044147"/>
    </source>
</evidence>
<feature type="compositionally biased region" description="Basic residues" evidence="11">
    <location>
        <begin position="17"/>
        <end position="26"/>
    </location>
</feature>
<dbReference type="SUPFAM" id="SSF100950">
    <property type="entry name" value="NagB/RpiA/CoA transferase-like"/>
    <property type="match status" value="1"/>
</dbReference>
<feature type="compositionally biased region" description="Basic and acidic residues" evidence="11">
    <location>
        <begin position="29"/>
        <end position="57"/>
    </location>
</feature>
<comment type="subcellular location">
    <subcellularLocation>
        <location evidence="1">Cytoplasm</location>
        <location evidence="1">Cytosol</location>
    </subcellularLocation>
</comment>
<dbReference type="GO" id="GO:0007417">
    <property type="term" value="P:central nervous system development"/>
    <property type="evidence" value="ECO:0007669"/>
    <property type="project" value="UniProtKB-ARBA"/>
</dbReference>
<dbReference type="PANTHER" id="PTHR10233">
    <property type="entry name" value="TRANSLATION INITIATION FACTOR EIF-2B"/>
    <property type="match status" value="1"/>
</dbReference>
<evidence type="ECO:0000256" key="4">
    <source>
        <dbReference type="ARBA" id="ARBA00022540"/>
    </source>
</evidence>
<evidence type="ECO:0000256" key="6">
    <source>
        <dbReference type="ARBA" id="ARBA00043898"/>
    </source>
</evidence>
<comment type="similarity">
    <text evidence="2 10">Belongs to the eIF-2B alpha/beta/delta subunits family.</text>
</comment>
<evidence type="ECO:0000256" key="3">
    <source>
        <dbReference type="ARBA" id="ARBA00022490"/>
    </source>
</evidence>
<evidence type="ECO:0000256" key="2">
    <source>
        <dbReference type="ARBA" id="ARBA00007251"/>
    </source>
</evidence>
<evidence type="ECO:0000256" key="9">
    <source>
        <dbReference type="ARBA" id="ARBA00046432"/>
    </source>
</evidence>
<keyword evidence="13" id="KW-1185">Reference proteome</keyword>
<dbReference type="GO" id="GO:0003743">
    <property type="term" value="F:translation initiation factor activity"/>
    <property type="evidence" value="ECO:0007669"/>
    <property type="project" value="UniProtKB-KW"/>
</dbReference>